<accession>A0A4Z0MUP9</accession>
<organism evidence="1 2">
    <name type="scientific">Hymenobacter wooponensis</name>
    <dbReference type="NCBI Taxonomy" id="1525360"/>
    <lineage>
        <taxon>Bacteria</taxon>
        <taxon>Pseudomonadati</taxon>
        <taxon>Bacteroidota</taxon>
        <taxon>Cytophagia</taxon>
        <taxon>Cytophagales</taxon>
        <taxon>Hymenobacteraceae</taxon>
        <taxon>Hymenobacter</taxon>
    </lineage>
</organism>
<comment type="caution">
    <text evidence="1">The sequence shown here is derived from an EMBL/GenBank/DDBJ whole genome shotgun (WGS) entry which is preliminary data.</text>
</comment>
<proteinExistence type="predicted"/>
<dbReference type="RefSeq" id="WP_135529010.1">
    <property type="nucleotide sequence ID" value="NZ_SRKZ01000001.1"/>
</dbReference>
<keyword evidence="2" id="KW-1185">Reference proteome</keyword>
<gene>
    <name evidence="1" type="ORF">EU557_03485</name>
</gene>
<sequence length="96" mass="10730">MALRTASRVDANQPAVVQALRAIGASVLYTHQLKNCFDLLVGYRGRTFLIEVKDPEQPPSKRQLTAGEEEFRSTWRGSPYHIVHTPDEAIQLVTAP</sequence>
<protein>
    <recommendedName>
        <fullName evidence="3">VRR-NUC domain-containing protein</fullName>
    </recommendedName>
</protein>
<evidence type="ECO:0000313" key="2">
    <source>
        <dbReference type="Proteomes" id="UP000298284"/>
    </source>
</evidence>
<reference evidence="1 2" key="1">
    <citation type="submission" date="2019-04" db="EMBL/GenBank/DDBJ databases">
        <authorList>
            <person name="Feng G."/>
            <person name="Zhang J."/>
            <person name="Zhu H."/>
        </authorList>
    </citation>
    <scope>NUCLEOTIDE SEQUENCE [LARGE SCALE GENOMIC DNA]</scope>
    <source>
        <strain evidence="1 2">JCM 19491</strain>
    </source>
</reference>
<evidence type="ECO:0000313" key="1">
    <source>
        <dbReference type="EMBL" id="TGD82855.1"/>
    </source>
</evidence>
<dbReference type="OrthoDB" id="6064992at2"/>
<name>A0A4Z0MUP9_9BACT</name>
<dbReference type="EMBL" id="SRKZ01000001">
    <property type="protein sequence ID" value="TGD82855.1"/>
    <property type="molecule type" value="Genomic_DNA"/>
</dbReference>
<evidence type="ECO:0008006" key="3">
    <source>
        <dbReference type="Google" id="ProtNLM"/>
    </source>
</evidence>
<dbReference type="Proteomes" id="UP000298284">
    <property type="component" value="Unassembled WGS sequence"/>
</dbReference>
<dbReference type="AlphaFoldDB" id="A0A4Z0MUP9"/>